<feature type="binding site" evidence="7">
    <location>
        <position position="162"/>
    </location>
    <ligand>
        <name>a divalent metal cation</name>
        <dbReference type="ChEBI" id="CHEBI:60240"/>
    </ligand>
</feature>
<dbReference type="AlphaFoldDB" id="A0A1G8FT70"/>
<evidence type="ECO:0000256" key="5">
    <source>
        <dbReference type="PIRSR" id="PIRSR000106-1"/>
    </source>
</evidence>
<protein>
    <submittedName>
        <fullName evidence="10">Malate dehydrogenase (Oxaloacetate-decarboxylating)(NADP+)</fullName>
    </submittedName>
</protein>
<dbReference type="Gene3D" id="3.40.50.10380">
    <property type="entry name" value="Malic enzyme, N-terminal domain"/>
    <property type="match status" value="1"/>
</dbReference>
<dbReference type="PANTHER" id="PTHR43237:SF4">
    <property type="entry name" value="NADP-DEPENDENT MALIC ENZYME"/>
    <property type="match status" value="1"/>
</dbReference>
<evidence type="ECO:0000256" key="3">
    <source>
        <dbReference type="ARBA" id="ARBA00022723"/>
    </source>
</evidence>
<evidence type="ECO:0000256" key="7">
    <source>
        <dbReference type="PIRSR" id="PIRSR000106-3"/>
    </source>
</evidence>
<evidence type="ECO:0000313" key="10">
    <source>
        <dbReference type="EMBL" id="SDH85358.1"/>
    </source>
</evidence>
<evidence type="ECO:0000256" key="6">
    <source>
        <dbReference type="PIRSR" id="PIRSR000106-2"/>
    </source>
</evidence>
<dbReference type="SUPFAM" id="SSF53223">
    <property type="entry name" value="Aminoacid dehydrogenase-like, N-terminal domain"/>
    <property type="match status" value="1"/>
</dbReference>
<dbReference type="InterPro" id="IPR051674">
    <property type="entry name" value="Malate_Decarboxylase"/>
</dbReference>
<dbReference type="Gene3D" id="3.40.50.720">
    <property type="entry name" value="NAD(P)-binding Rossmann-like Domain"/>
    <property type="match status" value="1"/>
</dbReference>
<dbReference type="GO" id="GO:0016616">
    <property type="term" value="F:oxidoreductase activity, acting on the CH-OH group of donors, NAD or NADP as acceptor"/>
    <property type="evidence" value="ECO:0007669"/>
    <property type="project" value="InterPro"/>
</dbReference>
<dbReference type="PIRSF" id="PIRSF000106">
    <property type="entry name" value="ME"/>
    <property type="match status" value="1"/>
</dbReference>
<dbReference type="PROSITE" id="PS00331">
    <property type="entry name" value="MALIC_ENZYMES"/>
    <property type="match status" value="1"/>
</dbReference>
<evidence type="ECO:0000256" key="2">
    <source>
        <dbReference type="ARBA" id="ARBA00008785"/>
    </source>
</evidence>
<dbReference type="OrthoDB" id="9805787at2"/>
<dbReference type="SMART" id="SM00919">
    <property type="entry name" value="Malic_M"/>
    <property type="match status" value="1"/>
</dbReference>
<dbReference type="InterPro" id="IPR046346">
    <property type="entry name" value="Aminoacid_DH-like_N_sf"/>
</dbReference>
<dbReference type="STRING" id="399736.SAMN04489720_2609"/>
<dbReference type="Pfam" id="PF03949">
    <property type="entry name" value="Malic_M"/>
    <property type="match status" value="1"/>
</dbReference>
<evidence type="ECO:0000259" key="9">
    <source>
        <dbReference type="SMART" id="SM01274"/>
    </source>
</evidence>
<dbReference type="SUPFAM" id="SSF51735">
    <property type="entry name" value="NAD(P)-binding Rossmann-fold domains"/>
    <property type="match status" value="1"/>
</dbReference>
<gene>
    <name evidence="10" type="ORF">SAMN04489720_2609</name>
</gene>
<feature type="domain" description="Malic enzyme NAD-binding" evidence="8">
    <location>
        <begin position="163"/>
        <end position="399"/>
    </location>
</feature>
<dbReference type="InterPro" id="IPR036291">
    <property type="entry name" value="NAD(P)-bd_dom_sf"/>
</dbReference>
<feature type="binding site" evidence="7">
    <location>
        <position position="136"/>
    </location>
    <ligand>
        <name>a divalent metal cation</name>
        <dbReference type="ChEBI" id="CHEBI:60240"/>
    </ligand>
</feature>
<dbReference type="InterPro" id="IPR015884">
    <property type="entry name" value="Malic_enzyme_CS"/>
</dbReference>
<reference evidence="11" key="1">
    <citation type="submission" date="2016-10" db="EMBL/GenBank/DDBJ databases">
        <authorList>
            <person name="Varghese N."/>
            <person name="Submissions S."/>
        </authorList>
    </citation>
    <scope>NUCLEOTIDE SEQUENCE [LARGE SCALE GENOMIC DNA]</scope>
    <source>
        <strain evidence="11">DSM 22002</strain>
    </source>
</reference>
<dbReference type="FunFam" id="3.40.50.10380:FF:000003">
    <property type="entry name" value="NADP-dependent malic enzyme"/>
    <property type="match status" value="1"/>
</dbReference>
<dbReference type="EMBL" id="LT629695">
    <property type="protein sequence ID" value="SDH85358.1"/>
    <property type="molecule type" value="Genomic_DNA"/>
</dbReference>
<feature type="binding site" evidence="6">
    <location>
        <position position="286"/>
    </location>
    <ligand>
        <name>(S)-malate</name>
        <dbReference type="ChEBI" id="CHEBI:15589"/>
    </ligand>
</feature>
<evidence type="ECO:0000256" key="4">
    <source>
        <dbReference type="ARBA" id="ARBA00023002"/>
    </source>
</evidence>
<dbReference type="GO" id="GO:0004470">
    <property type="term" value="F:malic enzyme activity"/>
    <property type="evidence" value="ECO:0007669"/>
    <property type="project" value="InterPro"/>
</dbReference>
<evidence type="ECO:0000256" key="1">
    <source>
        <dbReference type="ARBA" id="ARBA00001936"/>
    </source>
</evidence>
<feature type="active site" description="Proton acceptor" evidence="5">
    <location>
        <position position="94"/>
    </location>
</feature>
<feature type="binding site" evidence="7">
    <location>
        <position position="137"/>
    </location>
    <ligand>
        <name>a divalent metal cation</name>
        <dbReference type="ChEBI" id="CHEBI:60240"/>
    </ligand>
</feature>
<dbReference type="GO" id="GO:0051287">
    <property type="term" value="F:NAD binding"/>
    <property type="evidence" value="ECO:0007669"/>
    <property type="project" value="InterPro"/>
</dbReference>
<dbReference type="Proteomes" id="UP000198822">
    <property type="component" value="Chromosome I"/>
</dbReference>
<dbReference type="SMART" id="SM01274">
    <property type="entry name" value="malic"/>
    <property type="match status" value="1"/>
</dbReference>
<evidence type="ECO:0000259" key="8">
    <source>
        <dbReference type="SMART" id="SM00919"/>
    </source>
</evidence>
<proteinExistence type="inferred from homology"/>
<sequence>MTMDLHEAALAYHQHPRPGKISVELTKPTEDARDLALAYSPGVAAPVREIAKDPENAYRYTGKGNLVGVITDGTAILGLGDLGPLASKPVMEGKGVLFRRFAGIDVFDIEVDARDQDAFIETVASIAPTFGGINLEDIAAPACFEIERILSERCDIPVFHDDQHGTAIIAAAALLNALELTDRAIADARVVCVGAGAAGISTLRLLTALGVRAQNLLLVDSRGVVHADRTDLNAYKAEFAHAGPERTLADALAGADVSIGVSGPGILTPELLRSMAPAPIVFGLANPDPEIDPSLAHATRADVIMATGRSDHPNQVNNVLGFPFIFRGALDVRAARVNEEMKLAAVHAIAALAKEPVPAEVRAAYGGVELAFGPDCIIPKPLDPRLLGVVSAAVARAAVDSGVARRPYPSHYPLTSLEDIVYH</sequence>
<dbReference type="InterPro" id="IPR012302">
    <property type="entry name" value="Malic_NAD-bd"/>
</dbReference>
<name>A0A1G8FT70_9MICO</name>
<keyword evidence="11" id="KW-1185">Reference proteome</keyword>
<dbReference type="CDD" id="cd05311">
    <property type="entry name" value="NAD_bind_2_malic_enz"/>
    <property type="match status" value="1"/>
</dbReference>
<feature type="domain" description="Malic enzyme N-terminal" evidence="9">
    <location>
        <begin position="18"/>
        <end position="151"/>
    </location>
</feature>
<accession>A0A1G8FT70</accession>
<comment type="cofactor">
    <cofactor evidence="1">
        <name>Mn(2+)</name>
        <dbReference type="ChEBI" id="CHEBI:29035"/>
    </cofactor>
</comment>
<organism evidence="10 11">
    <name type="scientific">Agrococcus jejuensis</name>
    <dbReference type="NCBI Taxonomy" id="399736"/>
    <lineage>
        <taxon>Bacteria</taxon>
        <taxon>Bacillati</taxon>
        <taxon>Actinomycetota</taxon>
        <taxon>Actinomycetes</taxon>
        <taxon>Micrococcales</taxon>
        <taxon>Microbacteriaceae</taxon>
        <taxon>Agrococcus</taxon>
    </lineage>
</organism>
<dbReference type="InterPro" id="IPR045213">
    <property type="entry name" value="Malic_NAD-bd_bact_type"/>
</dbReference>
<dbReference type="Pfam" id="PF00390">
    <property type="entry name" value="malic"/>
    <property type="match status" value="1"/>
</dbReference>
<evidence type="ECO:0000313" key="11">
    <source>
        <dbReference type="Proteomes" id="UP000198822"/>
    </source>
</evidence>
<keyword evidence="4" id="KW-0560">Oxidoreductase</keyword>
<feature type="active site" description="Proton donor" evidence="5">
    <location>
        <position position="39"/>
    </location>
</feature>
<dbReference type="InterPro" id="IPR001891">
    <property type="entry name" value="Malic_OxRdtase"/>
</dbReference>
<dbReference type="InterPro" id="IPR012301">
    <property type="entry name" value="Malic_N_dom"/>
</dbReference>
<dbReference type="GO" id="GO:0046872">
    <property type="term" value="F:metal ion binding"/>
    <property type="evidence" value="ECO:0007669"/>
    <property type="project" value="UniProtKB-KW"/>
</dbReference>
<feature type="binding site" evidence="6">
    <location>
        <position position="317"/>
    </location>
    <ligand>
        <name>(S)-malate</name>
        <dbReference type="ChEBI" id="CHEBI:15589"/>
    </ligand>
</feature>
<dbReference type="PANTHER" id="PTHR43237">
    <property type="entry name" value="NADP-DEPENDENT MALIC ENZYME"/>
    <property type="match status" value="1"/>
</dbReference>
<dbReference type="InterPro" id="IPR037062">
    <property type="entry name" value="Malic_N_dom_sf"/>
</dbReference>
<keyword evidence="3 7" id="KW-0479">Metal-binding</keyword>
<dbReference type="RefSeq" id="WP_092505642.1">
    <property type="nucleotide sequence ID" value="NZ_LT629695.1"/>
</dbReference>
<dbReference type="FunFam" id="3.40.50.720:FF:000095">
    <property type="entry name" value="NADP-dependent malic enzyme"/>
    <property type="match status" value="1"/>
</dbReference>
<comment type="cofactor">
    <cofactor evidence="7">
        <name>Mg(2+)</name>
        <dbReference type="ChEBI" id="CHEBI:18420"/>
    </cofactor>
    <cofactor evidence="7">
        <name>Mn(2+)</name>
        <dbReference type="ChEBI" id="CHEBI:29035"/>
    </cofactor>
    <text evidence="7">Divalent metal cations. Prefers magnesium or manganese.</text>
</comment>
<comment type="similarity">
    <text evidence="2">Belongs to the malic enzymes family.</text>
</comment>